<keyword evidence="1" id="KW-1133">Transmembrane helix</keyword>
<protein>
    <submittedName>
        <fullName evidence="4">EAL domain-containing protein</fullName>
    </submittedName>
</protein>
<feature type="transmembrane region" description="Helical" evidence="1">
    <location>
        <begin position="292"/>
        <end position="314"/>
    </location>
</feature>
<feature type="transmembrane region" description="Helical" evidence="1">
    <location>
        <begin position="266"/>
        <end position="285"/>
    </location>
</feature>
<dbReference type="InterPro" id="IPR001633">
    <property type="entry name" value="EAL_dom"/>
</dbReference>
<dbReference type="Pfam" id="PF00990">
    <property type="entry name" value="GGDEF"/>
    <property type="match status" value="1"/>
</dbReference>
<dbReference type="SUPFAM" id="SSF141868">
    <property type="entry name" value="EAL domain-like"/>
    <property type="match status" value="1"/>
</dbReference>
<sequence>MIHGYRTGLTALLIAIMVGVAAIGGFASQDRLLQDARFGLSGRTPTGQTALVEIDSRSLAEIGVWPWPRRLYAEVLDRLVEMDVADVAFDIDFSSASNPQDDALFAAALERAGGYAWLGAFVQRTTTDVRASLPLLQFLAHAEPAAVNVLLDDQGLVRQFVAGLVHDGGLIPSLASALSGRSVTGTPTVEIDYGIDANAFARFSFSDVLNGRVDPAALRDRNVIIGATAVELRDLFQTPRFGVMPGPVVQAMATETLAQDRGLKNFGLVPSAIGLAVLALFLVMLRRHLSIWPLGAMCLAAMFVWEGAAILAYLQFAVVMQTALFLLGVPALFVLELAAEVGTEVRQRQQAQSRLAYLATHDTTTGTLSRTGLVESLPTLGRNGTVILVKLRRLDTVRGTLGRDVCDALLAHVGRQLQSISSGLLAYVAQDTFAIGHPGSWDAEAVAALQDDILSRVTKLQQIGPHVIMIELRLAAATGVNNQEDLLRQAEIALLGGDPINRFEVGQVEAIEQRRQLDIDLRQAIGRGELHLVYQPQVDLVTREMVGVEALMRWTHPTHGPVPPAIFIPLAEETGYIAELGRWALAAACRDCAAWPSSILVGVNVSPAQLRLTDVLGDVAEALKSSGLPPDRLDLELTEGTFVETLAETQDLMQALRRMGVQVSLDDFGTGYSALSYLTTLPLDKIKIDQSFVKQIGTPADDALLHGIIDLCRRLGKKTLAEGIETDEQARQLAQWGCQTGQGYLFGKPADSIVITRMLADDRQPLESRA</sequence>
<evidence type="ECO:0000259" key="3">
    <source>
        <dbReference type="PROSITE" id="PS50887"/>
    </source>
</evidence>
<dbReference type="Gene3D" id="3.20.20.450">
    <property type="entry name" value="EAL domain"/>
    <property type="match status" value="1"/>
</dbReference>
<dbReference type="SMART" id="SM01080">
    <property type="entry name" value="CHASE2"/>
    <property type="match status" value="1"/>
</dbReference>
<feature type="domain" description="GGDEF" evidence="3">
    <location>
        <begin position="382"/>
        <end position="510"/>
    </location>
</feature>
<reference evidence="4 5" key="1">
    <citation type="submission" date="2021-01" db="EMBL/GenBank/DDBJ databases">
        <title>Genome seq and assembly of Devosia sp. G19.</title>
        <authorList>
            <person name="Chhetri G."/>
        </authorList>
    </citation>
    <scope>NUCLEOTIDE SEQUENCE [LARGE SCALE GENOMIC DNA]</scope>
    <source>
        <strain evidence="4 5">G19</strain>
    </source>
</reference>
<dbReference type="InterPro" id="IPR029787">
    <property type="entry name" value="Nucleotide_cyclase"/>
</dbReference>
<dbReference type="InterPro" id="IPR035919">
    <property type="entry name" value="EAL_sf"/>
</dbReference>
<dbReference type="InterPro" id="IPR000160">
    <property type="entry name" value="GGDEF_dom"/>
</dbReference>
<keyword evidence="5" id="KW-1185">Reference proteome</keyword>
<evidence type="ECO:0000313" key="4">
    <source>
        <dbReference type="EMBL" id="QQR34701.1"/>
    </source>
</evidence>
<accession>A0ABX7BSD5</accession>
<dbReference type="PANTHER" id="PTHR33121:SF70">
    <property type="entry name" value="SIGNALING PROTEIN YKOW"/>
    <property type="match status" value="1"/>
</dbReference>
<evidence type="ECO:0000313" key="5">
    <source>
        <dbReference type="Proteomes" id="UP000595460"/>
    </source>
</evidence>
<gene>
    <name evidence="4" type="ORF">JI749_09900</name>
</gene>
<dbReference type="CDD" id="cd01948">
    <property type="entry name" value="EAL"/>
    <property type="match status" value="1"/>
</dbReference>
<dbReference type="InterPro" id="IPR050706">
    <property type="entry name" value="Cyclic-di-GMP_PDE-like"/>
</dbReference>
<dbReference type="PROSITE" id="PS50887">
    <property type="entry name" value="GGDEF"/>
    <property type="match status" value="1"/>
</dbReference>
<dbReference type="InterPro" id="IPR043128">
    <property type="entry name" value="Rev_trsase/Diguanyl_cyclase"/>
</dbReference>
<dbReference type="Pfam" id="PF05226">
    <property type="entry name" value="CHASE2"/>
    <property type="match status" value="1"/>
</dbReference>
<dbReference type="EMBL" id="CP068047">
    <property type="protein sequence ID" value="QQR34701.1"/>
    <property type="molecule type" value="Genomic_DNA"/>
</dbReference>
<dbReference type="Gene3D" id="3.30.70.270">
    <property type="match status" value="1"/>
</dbReference>
<dbReference type="PANTHER" id="PTHR33121">
    <property type="entry name" value="CYCLIC DI-GMP PHOSPHODIESTERASE PDEF"/>
    <property type="match status" value="1"/>
</dbReference>
<dbReference type="SMART" id="SM00267">
    <property type="entry name" value="GGDEF"/>
    <property type="match status" value="1"/>
</dbReference>
<dbReference type="InterPro" id="IPR007890">
    <property type="entry name" value="CHASE2"/>
</dbReference>
<dbReference type="RefSeq" id="WP_201652871.1">
    <property type="nucleotide sequence ID" value="NZ_CP068047.1"/>
</dbReference>
<dbReference type="SMART" id="SM00052">
    <property type="entry name" value="EAL"/>
    <property type="match status" value="1"/>
</dbReference>
<name>A0ABX7BSD5_9HYPH</name>
<dbReference type="Proteomes" id="UP000595460">
    <property type="component" value="Chromosome"/>
</dbReference>
<proteinExistence type="predicted"/>
<dbReference type="Pfam" id="PF00563">
    <property type="entry name" value="EAL"/>
    <property type="match status" value="1"/>
</dbReference>
<evidence type="ECO:0000259" key="2">
    <source>
        <dbReference type="PROSITE" id="PS50883"/>
    </source>
</evidence>
<dbReference type="SUPFAM" id="SSF55073">
    <property type="entry name" value="Nucleotide cyclase"/>
    <property type="match status" value="1"/>
</dbReference>
<organism evidence="4 5">
    <name type="scientific">Devosia oryziradicis</name>
    <dbReference type="NCBI Taxonomy" id="2801335"/>
    <lineage>
        <taxon>Bacteria</taxon>
        <taxon>Pseudomonadati</taxon>
        <taxon>Pseudomonadota</taxon>
        <taxon>Alphaproteobacteria</taxon>
        <taxon>Hyphomicrobiales</taxon>
        <taxon>Devosiaceae</taxon>
        <taxon>Devosia</taxon>
    </lineage>
</organism>
<keyword evidence="1" id="KW-0472">Membrane</keyword>
<evidence type="ECO:0000256" key="1">
    <source>
        <dbReference type="SAM" id="Phobius"/>
    </source>
</evidence>
<feature type="domain" description="EAL" evidence="2">
    <location>
        <begin position="514"/>
        <end position="763"/>
    </location>
</feature>
<keyword evidence="1" id="KW-0812">Transmembrane</keyword>
<dbReference type="PROSITE" id="PS50883">
    <property type="entry name" value="EAL"/>
    <property type="match status" value="1"/>
</dbReference>